<dbReference type="PROSITE" id="PS51722">
    <property type="entry name" value="G_TR_2"/>
    <property type="match status" value="1"/>
</dbReference>
<evidence type="ECO:0000313" key="6">
    <source>
        <dbReference type="EMBL" id="MBS5588063.1"/>
    </source>
</evidence>
<dbReference type="GO" id="GO:0006412">
    <property type="term" value="P:translation"/>
    <property type="evidence" value="ECO:0007669"/>
    <property type="project" value="UniProtKB-KW"/>
</dbReference>
<dbReference type="GO" id="GO:0046677">
    <property type="term" value="P:response to antibiotic"/>
    <property type="evidence" value="ECO:0007669"/>
    <property type="project" value="UniProtKB-KW"/>
</dbReference>
<dbReference type="Gene3D" id="3.40.50.300">
    <property type="entry name" value="P-loop containing nucleotide triphosphate hydrolases"/>
    <property type="match status" value="1"/>
</dbReference>
<sequence length="851" mass="98609">MKKIVLGILAHVDAGKTTLTESMLYLSKTIRHLGRVDHGDTFLDYNSQERNRGITIFSKQAMFNWNDCQITLIDTPGHVDFSTEMERTLQVLDYAILVISGIDGIQNHSETIWKLLKHYQVPTFIFINKMDSIYANKDKLLNDLRKQFDENCFDFKNLDENFYETIALNNEKLLNYYLEHQTLTKKMIIDEIYHRNLFPCFFGSALKNEGIDAFLNEFTNYIKEKQYPDQFQARIFKITHDKQGNKLTHLKITGGSLKVKEQIGNEKVDQIRIYSGGKYQLVNEVYAGDICAIKGFKNFEISQGLGNESTINKPILSPYMDYRIILPENCNQHEALEKLLLLSKEDPQLHINYNNQSKEIHVGLMGEIQIEILKNIISERFDLDVEFDHGNIIYKETILEPVEGVGHFEPLRHYAEVHLLLEPGKLGSGLEFGVDCKEDILATSYQRLVLSHLKEKEHVGVLTGSLITDMKITLISGRAHLKHTEGGDFREATYRALRQGLKATKSILLEPYFKFSLEIPVEYLSRAIYDIETMNGTFKLSKEQDEMAYLIGKAPVSNMQNYQSEVISYTKGKGRITLQIDGYYPCSNQEKVISEINYDSESDLENPISSVFCSHGAGFNVKWDEVENYMHIPYRFKQENINKEKKLQKTTYSNEDEELENIFVRTYGPIKQPQTRTPAKKIISNATYKYMPECLLVDGYNIIHSWPELKELAKENLDAARMRLIDIMCNYQGYKKCILILVFDAYKVKNNLGSSYKYHNIYIVYTKEAQTADMYIERTTHELANKYNITVATSDALEQLIVLGQGGKRISSRELRLEVEKLDKEKLEEYRRKQIKGYNYLLEDIKNYNKE</sequence>
<name>A0A943EN60_9FIRM</name>
<dbReference type="InterPro" id="IPR031157">
    <property type="entry name" value="G_TR_CS"/>
</dbReference>
<dbReference type="InterPro" id="IPR009000">
    <property type="entry name" value="Transl_B-barrel_sf"/>
</dbReference>
<dbReference type="GO" id="GO:0003924">
    <property type="term" value="F:GTPase activity"/>
    <property type="evidence" value="ECO:0007669"/>
    <property type="project" value="InterPro"/>
</dbReference>
<dbReference type="NCBIfam" id="TIGR00231">
    <property type="entry name" value="small_GTP"/>
    <property type="match status" value="1"/>
</dbReference>
<dbReference type="InterPro" id="IPR035647">
    <property type="entry name" value="EFG_III/V"/>
</dbReference>
<dbReference type="GO" id="GO:0032790">
    <property type="term" value="P:ribosome disassembly"/>
    <property type="evidence" value="ECO:0007669"/>
    <property type="project" value="TreeGrafter"/>
</dbReference>
<dbReference type="Gene3D" id="3.30.70.870">
    <property type="entry name" value="Elongation Factor G (Translational Gtpase), domain 3"/>
    <property type="match status" value="1"/>
</dbReference>
<dbReference type="InterPro" id="IPR000640">
    <property type="entry name" value="EFG_V-like"/>
</dbReference>
<evidence type="ECO:0000256" key="3">
    <source>
        <dbReference type="ARBA" id="ARBA00023134"/>
    </source>
</evidence>
<dbReference type="InterPro" id="IPR041095">
    <property type="entry name" value="EFG_II"/>
</dbReference>
<dbReference type="SUPFAM" id="SSF52540">
    <property type="entry name" value="P-loop containing nucleoside triphosphate hydrolases"/>
    <property type="match status" value="1"/>
</dbReference>
<dbReference type="EMBL" id="JAGZCC010000019">
    <property type="protein sequence ID" value="MBS5588063.1"/>
    <property type="molecule type" value="Genomic_DNA"/>
</dbReference>
<evidence type="ECO:0000256" key="1">
    <source>
        <dbReference type="ARBA" id="ARBA00022741"/>
    </source>
</evidence>
<evidence type="ECO:0000256" key="2">
    <source>
        <dbReference type="ARBA" id="ARBA00022917"/>
    </source>
</evidence>
<keyword evidence="3" id="KW-0342">GTP-binding</keyword>
<evidence type="ECO:0000256" key="4">
    <source>
        <dbReference type="ARBA" id="ARBA00023251"/>
    </source>
</evidence>
<dbReference type="CDD" id="cd10912">
    <property type="entry name" value="PIN_YacP-like"/>
    <property type="match status" value="1"/>
</dbReference>
<dbReference type="SUPFAM" id="SSF50447">
    <property type="entry name" value="Translation proteins"/>
    <property type="match status" value="1"/>
</dbReference>
<dbReference type="Gene3D" id="3.30.70.240">
    <property type="match status" value="1"/>
</dbReference>
<dbReference type="InterPro" id="IPR010298">
    <property type="entry name" value="YacP-like"/>
</dbReference>
<dbReference type="PANTHER" id="PTHR43261:SF1">
    <property type="entry name" value="RIBOSOME-RELEASING FACTOR 2, MITOCHONDRIAL"/>
    <property type="match status" value="1"/>
</dbReference>
<dbReference type="RefSeq" id="WP_303886613.1">
    <property type="nucleotide sequence ID" value="NZ_JAGZCC010000019.1"/>
</dbReference>
<accession>A0A943EN60</accession>
<dbReference type="SMART" id="SM00889">
    <property type="entry name" value="EFG_IV"/>
    <property type="match status" value="1"/>
</dbReference>
<dbReference type="CDD" id="cd03711">
    <property type="entry name" value="Tet_C"/>
    <property type="match status" value="1"/>
</dbReference>
<dbReference type="Pfam" id="PF03764">
    <property type="entry name" value="EFG_IV"/>
    <property type="match status" value="1"/>
</dbReference>
<keyword evidence="1" id="KW-0547">Nucleotide-binding</keyword>
<dbReference type="InterPro" id="IPR020568">
    <property type="entry name" value="Ribosomal_Su5_D2-typ_SF"/>
</dbReference>
<dbReference type="PRINTS" id="PR00315">
    <property type="entry name" value="ELONGATNFCT"/>
</dbReference>
<dbReference type="InterPro" id="IPR005517">
    <property type="entry name" value="Transl_elong_EFG/EF2_IV"/>
</dbReference>
<dbReference type="PROSITE" id="PS00301">
    <property type="entry name" value="G_TR_1"/>
    <property type="match status" value="1"/>
</dbReference>
<evidence type="ECO:0000313" key="7">
    <source>
        <dbReference type="Proteomes" id="UP000751224"/>
    </source>
</evidence>
<dbReference type="Pfam" id="PF00679">
    <property type="entry name" value="EFG_C"/>
    <property type="match status" value="1"/>
</dbReference>
<keyword evidence="4" id="KW-0046">Antibiotic resistance</keyword>
<dbReference type="SUPFAM" id="SSF54980">
    <property type="entry name" value="EF-G C-terminal domain-like"/>
    <property type="match status" value="2"/>
</dbReference>
<organism evidence="6 7">
    <name type="scientific">Thomasclavelia spiroformis</name>
    <dbReference type="NCBI Taxonomy" id="29348"/>
    <lineage>
        <taxon>Bacteria</taxon>
        <taxon>Bacillati</taxon>
        <taxon>Bacillota</taxon>
        <taxon>Erysipelotrichia</taxon>
        <taxon>Erysipelotrichales</taxon>
        <taxon>Coprobacillaceae</taxon>
        <taxon>Thomasclavelia</taxon>
    </lineage>
</organism>
<dbReference type="Pfam" id="PF00009">
    <property type="entry name" value="GTP_EFTU"/>
    <property type="match status" value="1"/>
</dbReference>
<dbReference type="SMART" id="SM00838">
    <property type="entry name" value="EFG_C"/>
    <property type="match status" value="1"/>
</dbReference>
<feature type="domain" description="Tr-type G" evidence="5">
    <location>
        <begin position="1"/>
        <end position="227"/>
    </location>
</feature>
<dbReference type="Gene3D" id="2.40.30.10">
    <property type="entry name" value="Translation factors"/>
    <property type="match status" value="1"/>
</dbReference>
<dbReference type="InterPro" id="IPR000795">
    <property type="entry name" value="T_Tr_GTP-bd_dom"/>
</dbReference>
<dbReference type="AlphaFoldDB" id="A0A943EN60"/>
<dbReference type="InterPro" id="IPR005225">
    <property type="entry name" value="Small_GTP-bd"/>
</dbReference>
<dbReference type="Pfam" id="PF05991">
    <property type="entry name" value="NYN_YacP"/>
    <property type="match status" value="1"/>
</dbReference>
<dbReference type="Pfam" id="PF14492">
    <property type="entry name" value="EFG_III"/>
    <property type="match status" value="1"/>
</dbReference>
<dbReference type="InterPro" id="IPR014721">
    <property type="entry name" value="Ribsml_uS5_D2-typ_fold_subgr"/>
</dbReference>
<dbReference type="PANTHER" id="PTHR43261">
    <property type="entry name" value="TRANSLATION ELONGATION FACTOR G-RELATED"/>
    <property type="match status" value="1"/>
</dbReference>
<dbReference type="GO" id="GO:0005525">
    <property type="term" value="F:GTP binding"/>
    <property type="evidence" value="ECO:0007669"/>
    <property type="project" value="UniProtKB-KW"/>
</dbReference>
<dbReference type="Gene3D" id="3.30.230.10">
    <property type="match status" value="1"/>
</dbReference>
<proteinExistence type="predicted"/>
<reference evidence="6" key="1">
    <citation type="submission" date="2021-02" db="EMBL/GenBank/DDBJ databases">
        <title>Infant gut strain persistence is associated with maternal origin, phylogeny, and functional potential including surface adhesion and iron acquisition.</title>
        <authorList>
            <person name="Lou Y.C."/>
        </authorList>
    </citation>
    <scope>NUCLEOTIDE SEQUENCE</scope>
    <source>
        <strain evidence="6">L3_108_000G1_dasL3_108_000G1_metabat.metabat.11</strain>
    </source>
</reference>
<dbReference type="SUPFAM" id="SSF54211">
    <property type="entry name" value="Ribosomal protein S5 domain 2-like"/>
    <property type="match status" value="1"/>
</dbReference>
<gene>
    <name evidence="6" type="ORF">KHX14_04485</name>
</gene>
<dbReference type="InterPro" id="IPR035650">
    <property type="entry name" value="Tet_C"/>
</dbReference>
<evidence type="ECO:0000259" key="5">
    <source>
        <dbReference type="PROSITE" id="PS51722"/>
    </source>
</evidence>
<keyword evidence="2" id="KW-0648">Protein biosynthesis</keyword>
<protein>
    <submittedName>
        <fullName evidence="6">TetM/TetW/TetO/TetS family tetracycline resistance ribosomal protection protein</fullName>
    </submittedName>
</protein>
<dbReference type="Proteomes" id="UP000751224">
    <property type="component" value="Unassembled WGS sequence"/>
</dbReference>
<comment type="caution">
    <text evidence="6">The sequence shown here is derived from an EMBL/GenBank/DDBJ whole genome shotgun (WGS) entry which is preliminary data.</text>
</comment>
<dbReference type="InterPro" id="IPR027417">
    <property type="entry name" value="P-loop_NTPase"/>
</dbReference>